<proteinExistence type="predicted"/>
<keyword evidence="2" id="KW-0238">DNA-binding</keyword>
<feature type="domain" description="HTH crp-type" evidence="5">
    <location>
        <begin position="155"/>
        <end position="219"/>
    </location>
</feature>
<evidence type="ECO:0000313" key="6">
    <source>
        <dbReference type="EMBL" id="MBB4285165.1"/>
    </source>
</evidence>
<evidence type="ECO:0000256" key="3">
    <source>
        <dbReference type="ARBA" id="ARBA00023163"/>
    </source>
</evidence>
<dbReference type="InterPro" id="IPR012318">
    <property type="entry name" value="HTH_CRP"/>
</dbReference>
<dbReference type="CDD" id="cd00038">
    <property type="entry name" value="CAP_ED"/>
    <property type="match status" value="1"/>
</dbReference>
<dbReference type="Gene3D" id="1.10.10.10">
    <property type="entry name" value="Winged helix-like DNA-binding domain superfamily/Winged helix DNA-binding domain"/>
    <property type="match status" value="1"/>
</dbReference>
<organism evidence="6 7">
    <name type="scientific">Roseospira goensis</name>
    <dbReference type="NCBI Taxonomy" id="391922"/>
    <lineage>
        <taxon>Bacteria</taxon>
        <taxon>Pseudomonadati</taxon>
        <taxon>Pseudomonadota</taxon>
        <taxon>Alphaproteobacteria</taxon>
        <taxon>Rhodospirillales</taxon>
        <taxon>Rhodospirillaceae</taxon>
        <taxon>Roseospira</taxon>
    </lineage>
</organism>
<dbReference type="SUPFAM" id="SSF51206">
    <property type="entry name" value="cAMP-binding domain-like"/>
    <property type="match status" value="1"/>
</dbReference>
<evidence type="ECO:0000259" key="4">
    <source>
        <dbReference type="PROSITE" id="PS50042"/>
    </source>
</evidence>
<evidence type="ECO:0000313" key="7">
    <source>
        <dbReference type="Proteomes" id="UP000555728"/>
    </source>
</evidence>
<sequence>MTPPPPHALIDRLVSGFSPLATLEPEARRLLADAVRPVRVPDGAVMFRDGDTCESYALVLDGRVRVQKVSESGRQIVLYRVEAGQTCVLTTNALLAALPYGAEGVAETPVLAAVLPADAFHALLGQSAAFRRFVFSAYATRLSDLLLLIDDVAFGRIDARLAHLLLTRADNGGIVRATHQDLAIELGTAREVISRQLKDFERRGWVGAARGQVRVTDAGALERIRGRD</sequence>
<feature type="domain" description="Cyclic nucleotide-binding" evidence="4">
    <location>
        <begin position="19"/>
        <end position="141"/>
    </location>
</feature>
<dbReference type="SMART" id="SM00419">
    <property type="entry name" value="HTH_CRP"/>
    <property type="match status" value="1"/>
</dbReference>
<dbReference type="AlphaFoldDB" id="A0A7W6WJM2"/>
<dbReference type="InterPro" id="IPR000595">
    <property type="entry name" value="cNMP-bd_dom"/>
</dbReference>
<dbReference type="Proteomes" id="UP000555728">
    <property type="component" value="Unassembled WGS sequence"/>
</dbReference>
<reference evidence="6 7" key="1">
    <citation type="submission" date="2020-08" db="EMBL/GenBank/DDBJ databases">
        <title>Genome sequencing of Purple Non-Sulfur Bacteria from various extreme environments.</title>
        <authorList>
            <person name="Mayer M."/>
        </authorList>
    </citation>
    <scope>NUCLEOTIDE SEQUENCE [LARGE SCALE GENOMIC DNA]</scope>
    <source>
        <strain evidence="6 7">JA135</strain>
    </source>
</reference>
<keyword evidence="3" id="KW-0804">Transcription</keyword>
<dbReference type="PROSITE" id="PS51063">
    <property type="entry name" value="HTH_CRP_2"/>
    <property type="match status" value="1"/>
</dbReference>
<evidence type="ECO:0000256" key="1">
    <source>
        <dbReference type="ARBA" id="ARBA00023015"/>
    </source>
</evidence>
<dbReference type="EMBL" id="JACIGI010000005">
    <property type="protein sequence ID" value="MBB4285165.1"/>
    <property type="molecule type" value="Genomic_DNA"/>
</dbReference>
<accession>A0A7W6WJM2</accession>
<dbReference type="InterPro" id="IPR014710">
    <property type="entry name" value="RmlC-like_jellyroll"/>
</dbReference>
<keyword evidence="7" id="KW-1185">Reference proteome</keyword>
<dbReference type="InterPro" id="IPR018490">
    <property type="entry name" value="cNMP-bd_dom_sf"/>
</dbReference>
<dbReference type="GO" id="GO:0005829">
    <property type="term" value="C:cytosol"/>
    <property type="evidence" value="ECO:0007669"/>
    <property type="project" value="TreeGrafter"/>
</dbReference>
<dbReference type="SMART" id="SM00100">
    <property type="entry name" value="cNMP"/>
    <property type="match status" value="1"/>
</dbReference>
<dbReference type="GO" id="GO:0003700">
    <property type="term" value="F:DNA-binding transcription factor activity"/>
    <property type="evidence" value="ECO:0007669"/>
    <property type="project" value="TreeGrafter"/>
</dbReference>
<name>A0A7W6WJM2_9PROT</name>
<dbReference type="InterPro" id="IPR036390">
    <property type="entry name" value="WH_DNA-bd_sf"/>
</dbReference>
<comment type="caution">
    <text evidence="6">The sequence shown here is derived from an EMBL/GenBank/DDBJ whole genome shotgun (WGS) entry which is preliminary data.</text>
</comment>
<evidence type="ECO:0000259" key="5">
    <source>
        <dbReference type="PROSITE" id="PS51063"/>
    </source>
</evidence>
<dbReference type="Pfam" id="PF13545">
    <property type="entry name" value="HTH_Crp_2"/>
    <property type="match status" value="1"/>
</dbReference>
<gene>
    <name evidence="6" type="ORF">GGD88_000882</name>
</gene>
<dbReference type="Gene3D" id="2.60.120.10">
    <property type="entry name" value="Jelly Rolls"/>
    <property type="match status" value="1"/>
</dbReference>
<dbReference type="RefSeq" id="WP_184432100.1">
    <property type="nucleotide sequence ID" value="NZ_JACIGI010000005.1"/>
</dbReference>
<protein>
    <submittedName>
        <fullName evidence="6">CRP/FNR family transcriptional regulator</fullName>
    </submittedName>
</protein>
<dbReference type="PROSITE" id="PS50042">
    <property type="entry name" value="CNMP_BINDING_3"/>
    <property type="match status" value="1"/>
</dbReference>
<keyword evidence="1" id="KW-0805">Transcription regulation</keyword>
<dbReference type="GO" id="GO:0003677">
    <property type="term" value="F:DNA binding"/>
    <property type="evidence" value="ECO:0007669"/>
    <property type="project" value="UniProtKB-KW"/>
</dbReference>
<dbReference type="InterPro" id="IPR036388">
    <property type="entry name" value="WH-like_DNA-bd_sf"/>
</dbReference>
<dbReference type="SUPFAM" id="SSF46785">
    <property type="entry name" value="Winged helix' DNA-binding domain"/>
    <property type="match status" value="1"/>
</dbReference>
<evidence type="ECO:0000256" key="2">
    <source>
        <dbReference type="ARBA" id="ARBA00023125"/>
    </source>
</evidence>
<dbReference type="PANTHER" id="PTHR24567:SF74">
    <property type="entry name" value="HTH-TYPE TRANSCRIPTIONAL REGULATOR ARCR"/>
    <property type="match status" value="1"/>
</dbReference>
<dbReference type="PANTHER" id="PTHR24567">
    <property type="entry name" value="CRP FAMILY TRANSCRIPTIONAL REGULATORY PROTEIN"/>
    <property type="match status" value="1"/>
</dbReference>
<dbReference type="Pfam" id="PF00027">
    <property type="entry name" value="cNMP_binding"/>
    <property type="match status" value="1"/>
</dbReference>
<dbReference type="InterPro" id="IPR050397">
    <property type="entry name" value="Env_Response_Regulators"/>
</dbReference>